<feature type="non-terminal residue" evidence="1">
    <location>
        <position position="1"/>
    </location>
</feature>
<dbReference type="EMBL" id="SNRW01012564">
    <property type="protein sequence ID" value="KAA6373650.1"/>
    <property type="molecule type" value="Genomic_DNA"/>
</dbReference>
<name>A0A5J4UU11_9EUKA</name>
<comment type="caution">
    <text evidence="1">The sequence shown here is derived from an EMBL/GenBank/DDBJ whole genome shotgun (WGS) entry which is preliminary data.</text>
</comment>
<evidence type="ECO:0000313" key="1">
    <source>
        <dbReference type="EMBL" id="KAA6373650.1"/>
    </source>
</evidence>
<proteinExistence type="predicted"/>
<organism evidence="1 2">
    <name type="scientific">Streblomastix strix</name>
    <dbReference type="NCBI Taxonomy" id="222440"/>
    <lineage>
        <taxon>Eukaryota</taxon>
        <taxon>Metamonada</taxon>
        <taxon>Preaxostyla</taxon>
        <taxon>Oxymonadida</taxon>
        <taxon>Streblomastigidae</taxon>
        <taxon>Streblomastix</taxon>
    </lineage>
</organism>
<dbReference type="Proteomes" id="UP000324800">
    <property type="component" value="Unassembled WGS sequence"/>
</dbReference>
<gene>
    <name evidence="1" type="ORF">EZS28_030822</name>
</gene>
<reference evidence="1 2" key="1">
    <citation type="submission" date="2019-03" db="EMBL/GenBank/DDBJ databases">
        <title>Single cell metagenomics reveals metabolic interactions within the superorganism composed of flagellate Streblomastix strix and complex community of Bacteroidetes bacteria on its surface.</title>
        <authorList>
            <person name="Treitli S.C."/>
            <person name="Kolisko M."/>
            <person name="Husnik F."/>
            <person name="Keeling P."/>
            <person name="Hampl V."/>
        </authorList>
    </citation>
    <scope>NUCLEOTIDE SEQUENCE [LARGE SCALE GENOMIC DNA]</scope>
    <source>
        <strain evidence="1">ST1C</strain>
    </source>
</reference>
<dbReference type="AlphaFoldDB" id="A0A5J4UU11"/>
<sequence length="68" mass="7910">IGIITRIWKGGIYESLDKVKQWRFDDAEGPTAGKEDEITHSTLDYFGRPIIDCNLFKQIQNGCYFIRK</sequence>
<evidence type="ECO:0000313" key="2">
    <source>
        <dbReference type="Proteomes" id="UP000324800"/>
    </source>
</evidence>
<protein>
    <submittedName>
        <fullName evidence="1">Uncharacterized protein</fullName>
    </submittedName>
</protein>
<accession>A0A5J4UU11</accession>